<reference evidence="1" key="1">
    <citation type="submission" date="2021-01" db="UniProtKB">
        <authorList>
            <consortium name="EnsemblPlants"/>
        </authorList>
    </citation>
    <scope>IDENTIFICATION</scope>
</reference>
<proteinExistence type="predicted"/>
<sequence>MDLSQQLTLGIIPPPIFPSSTIFLTPLMSTSFTKLAGSSRLAKIPGTSVSRISFSTPSAAATSPATVSALMLYDCPVSSAATDAITGMWLLSNKGQRMAGSTLLTSPTNPSWAAFGFGRAMNRWPSKPDTPTAVASALLIKDTKFLLTFPTKTIFTISMVDASVTRRPSRPDFIAAPPYLITIILPRNFWMNGRDSARMSTQVCAAVVARYRFTAPSIASHPGADPKRDARRDEATSTMIQVYEPLPARAGNFSKRLYPVPE</sequence>
<dbReference type="EnsemblPlants" id="Kaladp1141s0002.1.v1.1">
    <property type="protein sequence ID" value="Kaladp1141s0002.1.v1.1"/>
    <property type="gene ID" value="Kaladp1141s0002.v1.1"/>
</dbReference>
<keyword evidence="2" id="KW-1185">Reference proteome</keyword>
<organism evidence="1 2">
    <name type="scientific">Kalanchoe fedtschenkoi</name>
    <name type="common">Lavender scallops</name>
    <name type="synonym">South American air plant</name>
    <dbReference type="NCBI Taxonomy" id="63787"/>
    <lineage>
        <taxon>Eukaryota</taxon>
        <taxon>Viridiplantae</taxon>
        <taxon>Streptophyta</taxon>
        <taxon>Embryophyta</taxon>
        <taxon>Tracheophyta</taxon>
        <taxon>Spermatophyta</taxon>
        <taxon>Magnoliopsida</taxon>
        <taxon>eudicotyledons</taxon>
        <taxon>Gunneridae</taxon>
        <taxon>Pentapetalae</taxon>
        <taxon>Saxifragales</taxon>
        <taxon>Crassulaceae</taxon>
        <taxon>Kalanchoe</taxon>
    </lineage>
</organism>
<dbReference type="AlphaFoldDB" id="A0A7N0VKN9"/>
<dbReference type="Proteomes" id="UP000594263">
    <property type="component" value="Unplaced"/>
</dbReference>
<accession>A0A7N0VKN9</accession>
<evidence type="ECO:0000313" key="1">
    <source>
        <dbReference type="EnsemblPlants" id="Kaladp1141s0002.1.v1.1"/>
    </source>
</evidence>
<protein>
    <submittedName>
        <fullName evidence="1">Uncharacterized protein</fullName>
    </submittedName>
</protein>
<evidence type="ECO:0000313" key="2">
    <source>
        <dbReference type="Proteomes" id="UP000594263"/>
    </source>
</evidence>
<name>A0A7N0VKN9_KALFE</name>
<dbReference type="Gramene" id="Kaladp1141s0002.1.v1.1">
    <property type="protein sequence ID" value="Kaladp1141s0002.1.v1.1"/>
    <property type="gene ID" value="Kaladp1141s0002.v1.1"/>
</dbReference>